<evidence type="ECO:0000313" key="2">
    <source>
        <dbReference type="Proteomes" id="UP001497535"/>
    </source>
</evidence>
<proteinExistence type="predicted"/>
<protein>
    <submittedName>
        <fullName evidence="1">Uncharacterized protein</fullName>
    </submittedName>
</protein>
<keyword evidence="2" id="KW-1185">Reference proteome</keyword>
<organism evidence="1 2">
    <name type="scientific">Meloidogyne enterolobii</name>
    <name type="common">Root-knot nematode worm</name>
    <name type="synonym">Meloidogyne mayaguensis</name>
    <dbReference type="NCBI Taxonomy" id="390850"/>
    <lineage>
        <taxon>Eukaryota</taxon>
        <taxon>Metazoa</taxon>
        <taxon>Ecdysozoa</taxon>
        <taxon>Nematoda</taxon>
        <taxon>Chromadorea</taxon>
        <taxon>Rhabditida</taxon>
        <taxon>Tylenchina</taxon>
        <taxon>Tylenchomorpha</taxon>
        <taxon>Tylenchoidea</taxon>
        <taxon>Meloidogynidae</taxon>
        <taxon>Meloidogyninae</taxon>
        <taxon>Meloidogyne</taxon>
    </lineage>
</organism>
<comment type="caution">
    <text evidence="1">The sequence shown here is derived from an EMBL/GenBank/DDBJ whole genome shotgun (WGS) entry which is preliminary data.</text>
</comment>
<accession>A0ACB1AWD8</accession>
<gene>
    <name evidence="1" type="ORF">MENTE1834_LOCUS44307</name>
</gene>
<reference evidence="1" key="1">
    <citation type="submission" date="2023-11" db="EMBL/GenBank/DDBJ databases">
        <authorList>
            <person name="Poullet M."/>
        </authorList>
    </citation>
    <scope>NUCLEOTIDE SEQUENCE</scope>
    <source>
        <strain evidence="1">E1834</strain>
    </source>
</reference>
<dbReference type="Proteomes" id="UP001497535">
    <property type="component" value="Unassembled WGS sequence"/>
</dbReference>
<dbReference type="EMBL" id="CAVMJV010000133">
    <property type="protein sequence ID" value="CAK5109892.1"/>
    <property type="molecule type" value="Genomic_DNA"/>
</dbReference>
<evidence type="ECO:0000313" key="1">
    <source>
        <dbReference type="EMBL" id="CAK5109892.1"/>
    </source>
</evidence>
<name>A0ACB1AWD8_MELEN</name>
<sequence>MESPFEKINFGNSKSCGGDSNTFSKTCVILGRAKAGNSEMENIVGNNNSGGKTKEIKPYFKNEQTGNFVHPKSTERPFKIVSRELPSSEVSVSLLISRNHNASISASCYFNSKQQQSLPAIRKFNNINERNSSFPLKTPRLKIVEIPFEEKELIIKGAKLGGGTSSPSYMPTSPPIFTWPNFKNSNKSDSTGIGSSFSSNNSSSGDSDHHHFFSQNKSKDYRVISLDEKPNPGRLDDFVPEVERENNEIKQREKKKEGENKYQQKFYNFPSLNRNYSNIYGENKWSEPRGKLTTENGCGKKVEIIKKKVRKKFADLLKKETAPLERDEFGRLVIPSNEWRKFLAEQRPSSNNRINSQLQIVFRKDNYTNL</sequence>